<dbReference type="GO" id="GO:0015562">
    <property type="term" value="F:efflux transmembrane transporter activity"/>
    <property type="evidence" value="ECO:0007669"/>
    <property type="project" value="TreeGrafter"/>
</dbReference>
<dbReference type="Gene3D" id="2.40.30.170">
    <property type="match status" value="1"/>
</dbReference>
<name>A0A848HA14_9BURK</name>
<feature type="coiled-coil region" evidence="2">
    <location>
        <begin position="117"/>
        <end position="153"/>
    </location>
</feature>
<feature type="domain" description="CusB-like beta-barrel" evidence="5">
    <location>
        <begin position="198"/>
        <end position="268"/>
    </location>
</feature>
<sequence length="278" mass="29301">MRLTTALCALALLAPVAASAADYPGLVQPLHDVTLSSGVGGIVASRRVHPGSKVGAGQVLMVLDDRLQSVEAQRRRVIQEDNSELKATVDRVRIAKGLYDDAQKVYDKTGSISRDELARLEADYLSAQGRLEQLQAQKQREKLEQQGAEQEKQMRQLVAPVSGVVTKVDIEPGEWAKPGEALIRLVDASTLVFKTNIPMAAVGGVRQGGVLPVLVEGDGARVAQVPARITFVSPVADAASGLVEVRASIANPGGKLRAGSKAVLRLGAPVPTAAEGKL</sequence>
<dbReference type="AlphaFoldDB" id="A0A848HA14"/>
<keyword evidence="2" id="KW-0175">Coiled coil</keyword>
<feature type="signal peptide" evidence="3">
    <location>
        <begin position="1"/>
        <end position="20"/>
    </location>
</feature>
<evidence type="ECO:0000259" key="5">
    <source>
        <dbReference type="Pfam" id="PF25954"/>
    </source>
</evidence>
<dbReference type="InterPro" id="IPR058625">
    <property type="entry name" value="MdtA-like_BSH"/>
</dbReference>
<dbReference type="Proteomes" id="UP000541185">
    <property type="component" value="Unassembled WGS sequence"/>
</dbReference>
<dbReference type="EMBL" id="JABBFX010000003">
    <property type="protein sequence ID" value="NML47856.1"/>
    <property type="molecule type" value="Genomic_DNA"/>
</dbReference>
<feature type="domain" description="Multidrug resistance protein MdtA-like barrel-sandwich hybrid" evidence="4">
    <location>
        <begin position="33"/>
        <end position="183"/>
    </location>
</feature>
<organism evidence="6 7">
    <name type="scientific">Ramlibacter agri</name>
    <dbReference type="NCBI Taxonomy" id="2728837"/>
    <lineage>
        <taxon>Bacteria</taxon>
        <taxon>Pseudomonadati</taxon>
        <taxon>Pseudomonadota</taxon>
        <taxon>Betaproteobacteria</taxon>
        <taxon>Burkholderiales</taxon>
        <taxon>Comamonadaceae</taxon>
        <taxon>Ramlibacter</taxon>
    </lineage>
</organism>
<gene>
    <name evidence="6" type="ORF">HHL11_29170</name>
</gene>
<dbReference type="InterPro" id="IPR058792">
    <property type="entry name" value="Beta-barrel_RND_2"/>
</dbReference>
<dbReference type="Pfam" id="PF25917">
    <property type="entry name" value="BSH_RND"/>
    <property type="match status" value="1"/>
</dbReference>
<evidence type="ECO:0000313" key="6">
    <source>
        <dbReference type="EMBL" id="NML47856.1"/>
    </source>
</evidence>
<accession>A0A848HA14</accession>
<keyword evidence="3" id="KW-0732">Signal</keyword>
<keyword evidence="7" id="KW-1185">Reference proteome</keyword>
<comment type="caution">
    <text evidence="6">The sequence shown here is derived from an EMBL/GenBank/DDBJ whole genome shotgun (WGS) entry which is preliminary data.</text>
</comment>
<dbReference type="InterPro" id="IPR006143">
    <property type="entry name" value="RND_pump_MFP"/>
</dbReference>
<dbReference type="PANTHER" id="PTHR30469">
    <property type="entry name" value="MULTIDRUG RESISTANCE PROTEIN MDTA"/>
    <property type="match status" value="1"/>
</dbReference>
<dbReference type="SUPFAM" id="SSF111369">
    <property type="entry name" value="HlyD-like secretion proteins"/>
    <property type="match status" value="1"/>
</dbReference>
<proteinExistence type="inferred from homology"/>
<dbReference type="NCBIfam" id="TIGR01730">
    <property type="entry name" value="RND_mfp"/>
    <property type="match status" value="1"/>
</dbReference>
<dbReference type="RefSeq" id="WP_169422113.1">
    <property type="nucleotide sequence ID" value="NZ_JABBFX010000003.1"/>
</dbReference>
<evidence type="ECO:0000313" key="7">
    <source>
        <dbReference type="Proteomes" id="UP000541185"/>
    </source>
</evidence>
<dbReference type="GO" id="GO:1990281">
    <property type="term" value="C:efflux pump complex"/>
    <property type="evidence" value="ECO:0007669"/>
    <property type="project" value="TreeGrafter"/>
</dbReference>
<dbReference type="PANTHER" id="PTHR30469:SF15">
    <property type="entry name" value="HLYD FAMILY OF SECRETION PROTEINS"/>
    <property type="match status" value="1"/>
</dbReference>
<dbReference type="Pfam" id="PF25954">
    <property type="entry name" value="Beta-barrel_RND_2"/>
    <property type="match status" value="1"/>
</dbReference>
<evidence type="ECO:0000256" key="1">
    <source>
        <dbReference type="ARBA" id="ARBA00009477"/>
    </source>
</evidence>
<evidence type="ECO:0000256" key="3">
    <source>
        <dbReference type="SAM" id="SignalP"/>
    </source>
</evidence>
<evidence type="ECO:0000256" key="2">
    <source>
        <dbReference type="SAM" id="Coils"/>
    </source>
</evidence>
<protein>
    <submittedName>
        <fullName evidence="6">Efflux RND transporter periplasmic adaptor subunit</fullName>
    </submittedName>
</protein>
<dbReference type="Gene3D" id="1.10.287.470">
    <property type="entry name" value="Helix hairpin bin"/>
    <property type="match status" value="1"/>
</dbReference>
<evidence type="ECO:0000259" key="4">
    <source>
        <dbReference type="Pfam" id="PF25917"/>
    </source>
</evidence>
<dbReference type="Gene3D" id="2.40.50.100">
    <property type="match status" value="1"/>
</dbReference>
<reference evidence="6 7" key="1">
    <citation type="submission" date="2020-04" db="EMBL/GenBank/DDBJ databases">
        <title>Ramlibacter sp. G-1-2-2 isolated from soil.</title>
        <authorList>
            <person name="Dahal R.H."/>
        </authorList>
    </citation>
    <scope>NUCLEOTIDE SEQUENCE [LARGE SCALE GENOMIC DNA]</scope>
    <source>
        <strain evidence="6 7">G-1-2-2</strain>
    </source>
</reference>
<feature type="chain" id="PRO_5032297647" evidence="3">
    <location>
        <begin position="21"/>
        <end position="278"/>
    </location>
</feature>
<comment type="similarity">
    <text evidence="1">Belongs to the membrane fusion protein (MFP) (TC 8.A.1) family.</text>
</comment>